<dbReference type="InterPro" id="IPR043128">
    <property type="entry name" value="Rev_trsase/Diguanyl_cyclase"/>
</dbReference>
<dbReference type="SMART" id="SM00065">
    <property type="entry name" value="GAF"/>
    <property type="match status" value="1"/>
</dbReference>
<dbReference type="PANTHER" id="PTHR45138">
    <property type="entry name" value="REGULATORY COMPONENTS OF SENSORY TRANSDUCTION SYSTEM"/>
    <property type="match status" value="1"/>
</dbReference>
<dbReference type="GO" id="GO:0043709">
    <property type="term" value="P:cell adhesion involved in single-species biofilm formation"/>
    <property type="evidence" value="ECO:0007669"/>
    <property type="project" value="TreeGrafter"/>
</dbReference>
<feature type="domain" description="GGDEF" evidence="4">
    <location>
        <begin position="236"/>
        <end position="362"/>
    </location>
</feature>
<reference evidence="5 6" key="1">
    <citation type="journal article" date="2012" name="J. Bacteriol.">
        <title>Genome sequence of the pathogenic Herbaspirillum seropedicae strain Os34, isolated from rice roots.</title>
        <authorList>
            <person name="Ye W."/>
            <person name="Ye S."/>
            <person name="Liu J."/>
            <person name="Chang S."/>
            <person name="Chen M."/>
            <person name="Zhu B."/>
            <person name="Guo L."/>
            <person name="An Q."/>
        </authorList>
    </citation>
    <scope>NUCLEOTIDE SEQUENCE [LARGE SCALE GENOMIC DNA]</scope>
    <source>
        <strain evidence="5 6">Os34</strain>
    </source>
</reference>
<name>A0A6M3ZLV7_9BURK</name>
<evidence type="ECO:0000256" key="3">
    <source>
        <dbReference type="SAM" id="MobiDB-lite"/>
    </source>
</evidence>
<accession>A0A6M3ZLV7</accession>
<dbReference type="SUPFAM" id="SSF55073">
    <property type="entry name" value="Nucleotide cyclase"/>
    <property type="match status" value="1"/>
</dbReference>
<protein>
    <recommendedName>
        <fullName evidence="1">diguanylate cyclase</fullName>
        <ecNumber evidence="1">2.7.7.65</ecNumber>
    </recommendedName>
</protein>
<dbReference type="SMART" id="SM00267">
    <property type="entry name" value="GGDEF"/>
    <property type="match status" value="1"/>
</dbReference>
<dbReference type="InterPro" id="IPR029016">
    <property type="entry name" value="GAF-like_dom_sf"/>
</dbReference>
<dbReference type="InterPro" id="IPR003018">
    <property type="entry name" value="GAF"/>
</dbReference>
<dbReference type="FunFam" id="3.30.70.270:FF:000001">
    <property type="entry name" value="Diguanylate cyclase domain protein"/>
    <property type="match status" value="1"/>
</dbReference>
<feature type="region of interest" description="Disordered" evidence="3">
    <location>
        <begin position="1"/>
        <end position="26"/>
    </location>
</feature>
<dbReference type="GO" id="GO:1902201">
    <property type="term" value="P:negative regulation of bacterial-type flagellum-dependent cell motility"/>
    <property type="evidence" value="ECO:0007669"/>
    <property type="project" value="TreeGrafter"/>
</dbReference>
<dbReference type="SUPFAM" id="SSF55781">
    <property type="entry name" value="GAF domain-like"/>
    <property type="match status" value="1"/>
</dbReference>
<evidence type="ECO:0000259" key="4">
    <source>
        <dbReference type="PROSITE" id="PS50887"/>
    </source>
</evidence>
<evidence type="ECO:0000313" key="6">
    <source>
        <dbReference type="Proteomes" id="UP000501648"/>
    </source>
</evidence>
<dbReference type="GO" id="GO:0052621">
    <property type="term" value="F:diguanylate cyclase activity"/>
    <property type="evidence" value="ECO:0007669"/>
    <property type="project" value="UniProtKB-EC"/>
</dbReference>
<dbReference type="RefSeq" id="WP_017451889.1">
    <property type="nucleotide sequence ID" value="NZ_CP008956.1"/>
</dbReference>
<evidence type="ECO:0000256" key="1">
    <source>
        <dbReference type="ARBA" id="ARBA00012528"/>
    </source>
</evidence>
<dbReference type="PANTHER" id="PTHR45138:SF9">
    <property type="entry name" value="DIGUANYLATE CYCLASE DGCM-RELATED"/>
    <property type="match status" value="1"/>
</dbReference>
<dbReference type="InterPro" id="IPR000160">
    <property type="entry name" value="GGDEF_dom"/>
</dbReference>
<dbReference type="EMBL" id="CP008956">
    <property type="protein sequence ID" value="QJP98959.1"/>
    <property type="molecule type" value="Genomic_DNA"/>
</dbReference>
<dbReference type="AlphaFoldDB" id="A0A6M3ZLV7"/>
<dbReference type="Gene3D" id="3.30.70.270">
    <property type="match status" value="1"/>
</dbReference>
<dbReference type="CDD" id="cd01949">
    <property type="entry name" value="GGDEF"/>
    <property type="match status" value="1"/>
</dbReference>
<dbReference type="NCBIfam" id="TIGR00254">
    <property type="entry name" value="GGDEF"/>
    <property type="match status" value="1"/>
</dbReference>
<dbReference type="GO" id="GO:0005886">
    <property type="term" value="C:plasma membrane"/>
    <property type="evidence" value="ECO:0007669"/>
    <property type="project" value="TreeGrafter"/>
</dbReference>
<dbReference type="Pfam" id="PF00990">
    <property type="entry name" value="GGDEF"/>
    <property type="match status" value="1"/>
</dbReference>
<dbReference type="Pfam" id="PF01590">
    <property type="entry name" value="GAF"/>
    <property type="match status" value="1"/>
</dbReference>
<dbReference type="EC" id="2.7.7.65" evidence="1"/>
<dbReference type="InterPro" id="IPR029787">
    <property type="entry name" value="Nucleotide_cyclase"/>
</dbReference>
<gene>
    <name evidence="5" type="ORF">C798_01550</name>
</gene>
<dbReference type="PROSITE" id="PS50887">
    <property type="entry name" value="GGDEF"/>
    <property type="match status" value="1"/>
</dbReference>
<dbReference type="Gene3D" id="3.30.450.40">
    <property type="match status" value="1"/>
</dbReference>
<organism evidence="5 6">
    <name type="scientific">Herbaspirillum rubrisubalbicans Os34</name>
    <dbReference type="NCBI Taxonomy" id="1235827"/>
    <lineage>
        <taxon>Bacteria</taxon>
        <taxon>Pseudomonadati</taxon>
        <taxon>Pseudomonadota</taxon>
        <taxon>Betaproteobacteria</taxon>
        <taxon>Burkholderiales</taxon>
        <taxon>Oxalobacteraceae</taxon>
        <taxon>Herbaspirillum</taxon>
    </lineage>
</organism>
<dbReference type="Proteomes" id="UP000501648">
    <property type="component" value="Chromosome"/>
</dbReference>
<proteinExistence type="predicted"/>
<evidence type="ECO:0000313" key="5">
    <source>
        <dbReference type="EMBL" id="QJP98959.1"/>
    </source>
</evidence>
<dbReference type="InterPro" id="IPR050469">
    <property type="entry name" value="Diguanylate_Cyclase"/>
</dbReference>
<sequence>MHAQYTPERSRFQRTQAPQRGLSGSPAERIELAHTDSDADAWLEQALSDFISLASSVCTTPMGMFTQLHADIGLQHPYLSINNGRGDARNQWWRFPGQTGVLRNAVDFSLCEMAARTPGQVTEVNDLHNDARFANSALARGNPAVRFYAAVPLVSGNGDVMGTLCVMDRVARTLTPAQRDAFQKLGRQLEAQLDSHRAMQKLEQQTMTDALTGIGNRRSFDSRLREEWTRHLRNARPLTMLMVDVDYFKQYNDTYGHPAGDALLVQLARVLRSPLRASDFLARYGGDEFSLILPDTDEIGAHQVSERIKQSVARVKWPHTEIEISLGAATVTPSEMCDFSALLHAADQAMYQRKHGRTLRHA</sequence>
<evidence type="ECO:0000256" key="2">
    <source>
        <dbReference type="ARBA" id="ARBA00034247"/>
    </source>
</evidence>
<comment type="catalytic activity">
    <reaction evidence="2">
        <text>2 GTP = 3',3'-c-di-GMP + 2 diphosphate</text>
        <dbReference type="Rhea" id="RHEA:24898"/>
        <dbReference type="ChEBI" id="CHEBI:33019"/>
        <dbReference type="ChEBI" id="CHEBI:37565"/>
        <dbReference type="ChEBI" id="CHEBI:58805"/>
        <dbReference type="EC" id="2.7.7.65"/>
    </reaction>
</comment>